<name>A0ABY4CIQ7_9BACL</name>
<dbReference type="Pfam" id="PF01497">
    <property type="entry name" value="Peripla_BP_2"/>
    <property type="match status" value="1"/>
</dbReference>
<dbReference type="PROSITE" id="PS50983">
    <property type="entry name" value="FE_B12_PBP"/>
    <property type="match status" value="1"/>
</dbReference>
<dbReference type="PANTHER" id="PTHR30535:SF34">
    <property type="entry name" value="MOLYBDATE-BINDING PROTEIN MOLA"/>
    <property type="match status" value="1"/>
</dbReference>
<dbReference type="InterPro" id="IPR050902">
    <property type="entry name" value="ABC_Transporter_SBP"/>
</dbReference>
<dbReference type="SUPFAM" id="SSF53807">
    <property type="entry name" value="Helical backbone' metal receptor"/>
    <property type="match status" value="1"/>
</dbReference>
<proteinExistence type="inferred from homology"/>
<evidence type="ECO:0000313" key="4">
    <source>
        <dbReference type="Proteomes" id="UP000830167"/>
    </source>
</evidence>
<gene>
    <name evidence="3" type="ORF">LSG31_20705</name>
</gene>
<sequence length="262" mass="29668">MQKNGIRIASLTPSNTEILHALGLIDQLAGIDDYSDYPANLLENVPRLGPDLQIRMEDVIAFKPDLVLASLSVPGMEHVVEQLKSTGLPYVVLNPKSISEIWETIRLVGELTGTSKQAALLIDQYEQRIHAVRAAYVHLEDRPRLYWEWWPHPCISPGGQNWLTEISHLAGAKNIFADVDRESVIDAAEEVKRCNPDYFLAVWCGVKTEKVPYKKILERTGWQLVEAIKQKRVYILEEGLYCRPSPRLVDGLESLVKIIHPK</sequence>
<dbReference type="Gene3D" id="3.40.50.1980">
    <property type="entry name" value="Nitrogenase molybdenum iron protein domain"/>
    <property type="match status" value="2"/>
</dbReference>
<dbReference type="Proteomes" id="UP000830167">
    <property type="component" value="Chromosome"/>
</dbReference>
<dbReference type="RefSeq" id="WP_347436942.1">
    <property type="nucleotide sequence ID" value="NZ_CP089291.1"/>
</dbReference>
<feature type="domain" description="Fe/B12 periplasmic-binding" evidence="2">
    <location>
        <begin position="7"/>
        <end position="262"/>
    </location>
</feature>
<protein>
    <submittedName>
        <fullName evidence="3">Cobalamin-binding protein</fullName>
    </submittedName>
</protein>
<evidence type="ECO:0000259" key="2">
    <source>
        <dbReference type="PROSITE" id="PS50983"/>
    </source>
</evidence>
<comment type="similarity">
    <text evidence="1">Belongs to the bacterial solute-binding protein 8 family.</text>
</comment>
<reference evidence="3" key="1">
    <citation type="submission" date="2021-12" db="EMBL/GenBank/DDBJ databases">
        <title>Alicyclobacillaceae gen. nov., sp. nov., isolated from chalcocite enrichment system.</title>
        <authorList>
            <person name="Jiang Z."/>
        </authorList>
    </citation>
    <scope>NUCLEOTIDE SEQUENCE</scope>
    <source>
        <strain evidence="3">MYW30-H2</strain>
    </source>
</reference>
<evidence type="ECO:0000256" key="1">
    <source>
        <dbReference type="ARBA" id="ARBA00008814"/>
    </source>
</evidence>
<keyword evidence="4" id="KW-1185">Reference proteome</keyword>
<dbReference type="PANTHER" id="PTHR30535">
    <property type="entry name" value="VITAMIN B12-BINDING PROTEIN"/>
    <property type="match status" value="1"/>
</dbReference>
<evidence type="ECO:0000313" key="3">
    <source>
        <dbReference type="EMBL" id="UOF90249.1"/>
    </source>
</evidence>
<dbReference type="InterPro" id="IPR002491">
    <property type="entry name" value="ABC_transptr_periplasmic_BD"/>
</dbReference>
<dbReference type="CDD" id="cd01144">
    <property type="entry name" value="BtuF"/>
    <property type="match status" value="1"/>
</dbReference>
<dbReference type="EMBL" id="CP089291">
    <property type="protein sequence ID" value="UOF90249.1"/>
    <property type="molecule type" value="Genomic_DNA"/>
</dbReference>
<organism evidence="3 4">
    <name type="scientific">Fodinisporobacter ferrooxydans</name>
    <dbReference type="NCBI Taxonomy" id="2901836"/>
    <lineage>
        <taxon>Bacteria</taxon>
        <taxon>Bacillati</taxon>
        <taxon>Bacillota</taxon>
        <taxon>Bacilli</taxon>
        <taxon>Bacillales</taxon>
        <taxon>Alicyclobacillaceae</taxon>
        <taxon>Fodinisporobacter</taxon>
    </lineage>
</organism>
<accession>A0ABY4CIQ7</accession>